<sequence>MHKTTLDVVAHMVEAIGRRLDSMGKSWRIKKGRKCGQRGRLRGGLYKTPSLLNEKNCTQSVRRCHGVVASYTKHWITYIQRGDIKKIEK</sequence>
<dbReference type="EMBL" id="JBBNAG010000010">
    <property type="protein sequence ID" value="KAK9100566.1"/>
    <property type="molecule type" value="Genomic_DNA"/>
</dbReference>
<dbReference type="Proteomes" id="UP001419268">
    <property type="component" value="Unassembled WGS sequence"/>
</dbReference>
<organism evidence="1 2">
    <name type="scientific">Stephania cephalantha</name>
    <dbReference type="NCBI Taxonomy" id="152367"/>
    <lineage>
        <taxon>Eukaryota</taxon>
        <taxon>Viridiplantae</taxon>
        <taxon>Streptophyta</taxon>
        <taxon>Embryophyta</taxon>
        <taxon>Tracheophyta</taxon>
        <taxon>Spermatophyta</taxon>
        <taxon>Magnoliopsida</taxon>
        <taxon>Ranunculales</taxon>
        <taxon>Menispermaceae</taxon>
        <taxon>Menispermoideae</taxon>
        <taxon>Cissampelideae</taxon>
        <taxon>Stephania</taxon>
    </lineage>
</organism>
<keyword evidence="2" id="KW-1185">Reference proteome</keyword>
<evidence type="ECO:0000313" key="1">
    <source>
        <dbReference type="EMBL" id="KAK9100566.1"/>
    </source>
</evidence>
<accession>A0AAP0EVQ5</accession>
<protein>
    <submittedName>
        <fullName evidence="1">Uncharacterized protein</fullName>
    </submittedName>
</protein>
<comment type="caution">
    <text evidence="1">The sequence shown here is derived from an EMBL/GenBank/DDBJ whole genome shotgun (WGS) entry which is preliminary data.</text>
</comment>
<gene>
    <name evidence="1" type="ORF">Scep_023996</name>
</gene>
<proteinExistence type="predicted"/>
<evidence type="ECO:0000313" key="2">
    <source>
        <dbReference type="Proteomes" id="UP001419268"/>
    </source>
</evidence>
<dbReference type="AlphaFoldDB" id="A0AAP0EVQ5"/>
<name>A0AAP0EVQ5_9MAGN</name>
<reference evidence="1 2" key="1">
    <citation type="submission" date="2024-01" db="EMBL/GenBank/DDBJ databases">
        <title>Genome assemblies of Stephania.</title>
        <authorList>
            <person name="Yang L."/>
        </authorList>
    </citation>
    <scope>NUCLEOTIDE SEQUENCE [LARGE SCALE GENOMIC DNA]</scope>
    <source>
        <strain evidence="1">JXDWG</strain>
        <tissue evidence="1">Leaf</tissue>
    </source>
</reference>